<proteinExistence type="predicted"/>
<gene>
    <name evidence="1" type="ORF">NOI20_09605</name>
</gene>
<dbReference type="Pfam" id="PF10649">
    <property type="entry name" value="DUF2478"/>
    <property type="match status" value="1"/>
</dbReference>
<dbReference type="Gene3D" id="3.40.50.300">
    <property type="entry name" value="P-loop containing nucleotide triphosphate hydrolases"/>
    <property type="match status" value="1"/>
</dbReference>
<keyword evidence="2" id="KW-1185">Reference proteome</keyword>
<name>A0AAJ1UE56_9RHOB</name>
<reference evidence="1" key="2">
    <citation type="submission" date="2023-04" db="EMBL/GenBank/DDBJ databases">
        <title>'Rhodoalgimonas zhirmunskyi' gen. nov., isolated from a red alga.</title>
        <authorList>
            <person name="Nedashkovskaya O.I."/>
            <person name="Otstavnykh N.Y."/>
            <person name="Bystritskaya E.P."/>
            <person name="Balabanova L.A."/>
            <person name="Isaeva M.P."/>
        </authorList>
    </citation>
    <scope>NUCLEOTIDE SEQUENCE</scope>
    <source>
        <strain evidence="1">10Alg 79</strain>
    </source>
</reference>
<dbReference type="InterPro" id="IPR027417">
    <property type="entry name" value="P-loop_NTPase"/>
</dbReference>
<evidence type="ECO:0000313" key="1">
    <source>
        <dbReference type="EMBL" id="MDQ2094362.1"/>
    </source>
</evidence>
<evidence type="ECO:0000313" key="2">
    <source>
        <dbReference type="Proteomes" id="UP001227162"/>
    </source>
</evidence>
<dbReference type="RefSeq" id="WP_317625962.1">
    <property type="nucleotide sequence ID" value="NZ_JANFFA010000002.1"/>
</dbReference>
<dbReference type="Proteomes" id="UP001227162">
    <property type="component" value="Unassembled WGS sequence"/>
</dbReference>
<comment type="caution">
    <text evidence="1">The sequence shown here is derived from an EMBL/GenBank/DDBJ whole genome shotgun (WGS) entry which is preliminary data.</text>
</comment>
<organism evidence="1 2">
    <name type="scientific">Rhodalgimonas zhirmunskyi</name>
    <dbReference type="NCBI Taxonomy" id="2964767"/>
    <lineage>
        <taxon>Bacteria</taxon>
        <taxon>Pseudomonadati</taxon>
        <taxon>Pseudomonadota</taxon>
        <taxon>Alphaproteobacteria</taxon>
        <taxon>Rhodobacterales</taxon>
        <taxon>Roseobacteraceae</taxon>
        <taxon>Rhodalgimonas</taxon>
    </lineage>
</organism>
<sequence>MQLAHVLAPARGEVNRLLEQLAAQAAARGLRVVGAVQIDVPRADGEKCDMDLALLPDGPVMRISQDLGPGARGCTLDTAALEGVVAEVAARLAQGADLLIVNKFGKHEGEGRGFREVIATALGESIPVIVGANAANLAAYDAFTDGLSAPLPAEAGALNHWLDSLSEAAA</sequence>
<protein>
    <submittedName>
        <fullName evidence="1">DUF2478 domain-containing protein</fullName>
    </submittedName>
</protein>
<dbReference type="EMBL" id="JANFFA010000002">
    <property type="protein sequence ID" value="MDQ2094362.1"/>
    <property type="molecule type" value="Genomic_DNA"/>
</dbReference>
<dbReference type="AlphaFoldDB" id="A0AAJ1UE56"/>
<dbReference type="InterPro" id="IPR018912">
    <property type="entry name" value="DUF2478"/>
</dbReference>
<accession>A0AAJ1UE56</accession>
<reference evidence="1" key="1">
    <citation type="submission" date="2022-07" db="EMBL/GenBank/DDBJ databases">
        <authorList>
            <person name="Otstavnykh N."/>
            <person name="Isaeva M."/>
            <person name="Bystritskaya E."/>
        </authorList>
    </citation>
    <scope>NUCLEOTIDE SEQUENCE</scope>
    <source>
        <strain evidence="1">10Alg 79</strain>
    </source>
</reference>